<evidence type="ECO:0000256" key="6">
    <source>
        <dbReference type="SAM" id="Phobius"/>
    </source>
</evidence>
<accession>A0A0V0QTI7</accession>
<dbReference type="EMBL" id="LDAU01000110">
    <property type="protein sequence ID" value="KRX05240.1"/>
    <property type="molecule type" value="Genomic_DNA"/>
</dbReference>
<feature type="region of interest" description="Disordered" evidence="5">
    <location>
        <begin position="1"/>
        <end position="27"/>
    </location>
</feature>
<feature type="transmembrane region" description="Helical" evidence="6">
    <location>
        <begin position="438"/>
        <end position="459"/>
    </location>
</feature>
<dbReference type="OrthoDB" id="302286at2759"/>
<feature type="domain" description="Wntless-like transmembrane" evidence="7">
    <location>
        <begin position="228"/>
        <end position="468"/>
    </location>
</feature>
<feature type="transmembrane region" description="Helical" evidence="6">
    <location>
        <begin position="270"/>
        <end position="290"/>
    </location>
</feature>
<feature type="transmembrane region" description="Helical" evidence="6">
    <location>
        <begin position="412"/>
        <end position="432"/>
    </location>
</feature>
<dbReference type="OMA" id="CFFHGIR"/>
<dbReference type="InParanoid" id="A0A0V0QTI7"/>
<comment type="subcellular location">
    <subcellularLocation>
        <location evidence="1">Membrane</location>
        <topology evidence="1">Multi-pass membrane protein</topology>
    </subcellularLocation>
</comment>
<name>A0A0V0QTI7_PSEPJ</name>
<dbReference type="GO" id="GO:0015643">
    <property type="term" value="F:toxic substance binding"/>
    <property type="evidence" value="ECO:0007669"/>
    <property type="project" value="InterPro"/>
</dbReference>
<feature type="transmembrane region" description="Helical" evidence="6">
    <location>
        <begin position="233"/>
        <end position="254"/>
    </location>
</feature>
<keyword evidence="2 6" id="KW-0812">Transmembrane</keyword>
<dbReference type="InterPro" id="IPR040416">
    <property type="entry name" value="TMEM181"/>
</dbReference>
<keyword evidence="9" id="KW-1185">Reference proteome</keyword>
<feature type="transmembrane region" description="Helical" evidence="6">
    <location>
        <begin position="339"/>
        <end position="359"/>
    </location>
</feature>
<feature type="compositionally biased region" description="Acidic residues" evidence="5">
    <location>
        <begin position="544"/>
        <end position="553"/>
    </location>
</feature>
<evidence type="ECO:0000256" key="3">
    <source>
        <dbReference type="ARBA" id="ARBA00022989"/>
    </source>
</evidence>
<dbReference type="PANTHER" id="PTHR31918">
    <property type="entry name" value="TRANSMEMBRANE PROTEIN 181"/>
    <property type="match status" value="1"/>
</dbReference>
<evidence type="ECO:0000256" key="4">
    <source>
        <dbReference type="ARBA" id="ARBA00023136"/>
    </source>
</evidence>
<evidence type="ECO:0000313" key="8">
    <source>
        <dbReference type="EMBL" id="KRX05240.1"/>
    </source>
</evidence>
<protein>
    <recommendedName>
        <fullName evidence="7">Wntless-like transmembrane domain-containing protein</fullName>
    </recommendedName>
</protein>
<evidence type="ECO:0000256" key="5">
    <source>
        <dbReference type="SAM" id="MobiDB-lite"/>
    </source>
</evidence>
<feature type="compositionally biased region" description="Low complexity" evidence="5">
    <location>
        <begin position="521"/>
        <end position="542"/>
    </location>
</feature>
<feature type="region of interest" description="Disordered" evidence="5">
    <location>
        <begin position="521"/>
        <end position="553"/>
    </location>
</feature>
<dbReference type="Proteomes" id="UP000054937">
    <property type="component" value="Unassembled WGS sequence"/>
</dbReference>
<gene>
    <name evidence="8" type="ORF">PPERSA_06874</name>
</gene>
<sequence length="553" mass="65608">MQGQLQNNRQQSHFQNPQLDIEDHENPVVTRNSPQLIKIMADNESNKRILCHWVSFFVLILFFYLMTFAVPDAIEEYTPQSLDSDSCPDNIQENFSYLCQDFSADNPEFGMVKFDLDKKNQFLIAELQFTRLGSENFSQKIQYQYSYYSIDKSYNVNEEIKKEKESSFTVKCDGNNSDNSSSICEANWVIYIKDIKYDNVLLDIKFKNMDEWVDKMSLTSATFIYIRSQYTDFLIATKYSFMALSIVTFVLFYMRLKKLDKIHWIIEQKFILILSILLIFFNDPFYAITILEASPFMDFLSVFFIINFLVTVFIFWIIALKRIVEDNARKATKSFNIKLIIFGFVSWIFLIITYCGFSYEVNQDPGVDFYESFKTGYEVFKWFGIILISVFFLYIIYNYIQIARNFKSRIWRHRLFSVFSIYFIFCMAVFLYSGTPNIYNYYGGRVLLFISILNMYLCYLQYMYSPSNVGLQEAQQNKYLEENVQNQHFYDNLDESQNIEEYNFPQQEQLSNDIQINQINGNTNGFQNNNQVNKNSNNNKQFQIDDDDDDDDI</sequence>
<evidence type="ECO:0000256" key="1">
    <source>
        <dbReference type="ARBA" id="ARBA00004141"/>
    </source>
</evidence>
<feature type="transmembrane region" description="Helical" evidence="6">
    <location>
        <begin position="296"/>
        <end position="318"/>
    </location>
</feature>
<feature type="transmembrane region" description="Helical" evidence="6">
    <location>
        <begin position="49"/>
        <end position="70"/>
    </location>
</feature>
<organism evidence="8 9">
    <name type="scientific">Pseudocohnilembus persalinus</name>
    <name type="common">Ciliate</name>
    <dbReference type="NCBI Taxonomy" id="266149"/>
    <lineage>
        <taxon>Eukaryota</taxon>
        <taxon>Sar</taxon>
        <taxon>Alveolata</taxon>
        <taxon>Ciliophora</taxon>
        <taxon>Intramacronucleata</taxon>
        <taxon>Oligohymenophorea</taxon>
        <taxon>Scuticociliatia</taxon>
        <taxon>Philasterida</taxon>
        <taxon>Pseudocohnilembidae</taxon>
        <taxon>Pseudocohnilembus</taxon>
    </lineage>
</organism>
<feature type="transmembrane region" description="Helical" evidence="6">
    <location>
        <begin position="379"/>
        <end position="400"/>
    </location>
</feature>
<evidence type="ECO:0000256" key="2">
    <source>
        <dbReference type="ARBA" id="ARBA00022692"/>
    </source>
</evidence>
<dbReference type="PANTHER" id="PTHR31918:SF1">
    <property type="entry name" value="TRANSMEMBRANE PROTEIN 181"/>
    <property type="match status" value="1"/>
</dbReference>
<evidence type="ECO:0000259" key="7">
    <source>
        <dbReference type="Pfam" id="PF06664"/>
    </source>
</evidence>
<feature type="compositionally biased region" description="Polar residues" evidence="5">
    <location>
        <begin position="1"/>
        <end position="18"/>
    </location>
</feature>
<dbReference type="InterPro" id="IPR047843">
    <property type="entry name" value="WLS-like_TM"/>
</dbReference>
<reference evidence="8 9" key="1">
    <citation type="journal article" date="2015" name="Sci. Rep.">
        <title>Genome of the facultative scuticociliatosis pathogen Pseudocohnilembus persalinus provides insight into its virulence through horizontal gene transfer.</title>
        <authorList>
            <person name="Xiong J."/>
            <person name="Wang G."/>
            <person name="Cheng J."/>
            <person name="Tian M."/>
            <person name="Pan X."/>
            <person name="Warren A."/>
            <person name="Jiang C."/>
            <person name="Yuan D."/>
            <person name="Miao W."/>
        </authorList>
    </citation>
    <scope>NUCLEOTIDE SEQUENCE [LARGE SCALE GENOMIC DNA]</scope>
    <source>
        <strain evidence="8">36N120E</strain>
    </source>
</reference>
<proteinExistence type="predicted"/>
<comment type="caution">
    <text evidence="8">The sequence shown here is derived from an EMBL/GenBank/DDBJ whole genome shotgun (WGS) entry which is preliminary data.</text>
</comment>
<dbReference type="Pfam" id="PF06664">
    <property type="entry name" value="WLS-like_TM"/>
    <property type="match status" value="1"/>
</dbReference>
<keyword evidence="4 6" id="KW-0472">Membrane</keyword>
<evidence type="ECO:0000313" key="9">
    <source>
        <dbReference type="Proteomes" id="UP000054937"/>
    </source>
</evidence>
<dbReference type="GO" id="GO:0016020">
    <property type="term" value="C:membrane"/>
    <property type="evidence" value="ECO:0007669"/>
    <property type="project" value="UniProtKB-SubCell"/>
</dbReference>
<dbReference type="AlphaFoldDB" id="A0A0V0QTI7"/>
<keyword evidence="3 6" id="KW-1133">Transmembrane helix</keyword>